<keyword evidence="1" id="KW-0732">Signal</keyword>
<accession>A0A232FNI0</accession>
<feature type="signal peptide" evidence="1">
    <location>
        <begin position="1"/>
        <end position="22"/>
    </location>
</feature>
<dbReference type="AlphaFoldDB" id="A0A232FNI0"/>
<proteinExistence type="predicted"/>
<keyword evidence="3" id="KW-1185">Reference proteome</keyword>
<evidence type="ECO:0000256" key="1">
    <source>
        <dbReference type="SAM" id="SignalP"/>
    </source>
</evidence>
<evidence type="ECO:0000313" key="2">
    <source>
        <dbReference type="EMBL" id="OXU32018.1"/>
    </source>
</evidence>
<evidence type="ECO:0000313" key="3">
    <source>
        <dbReference type="Proteomes" id="UP000215335"/>
    </source>
</evidence>
<reference evidence="2 3" key="1">
    <citation type="journal article" date="2017" name="Curr. Biol.">
        <title>The Evolution of Venom by Co-option of Single-Copy Genes.</title>
        <authorList>
            <person name="Martinson E.O."/>
            <person name="Mrinalini"/>
            <person name="Kelkar Y.D."/>
            <person name="Chang C.H."/>
            <person name="Werren J.H."/>
        </authorList>
    </citation>
    <scope>NUCLEOTIDE SEQUENCE [LARGE SCALE GENOMIC DNA]</scope>
    <source>
        <strain evidence="2 3">Alberta</strain>
        <tissue evidence="2">Whole body</tissue>
    </source>
</reference>
<organism evidence="2 3">
    <name type="scientific">Trichomalopsis sarcophagae</name>
    <dbReference type="NCBI Taxonomy" id="543379"/>
    <lineage>
        <taxon>Eukaryota</taxon>
        <taxon>Metazoa</taxon>
        <taxon>Ecdysozoa</taxon>
        <taxon>Arthropoda</taxon>
        <taxon>Hexapoda</taxon>
        <taxon>Insecta</taxon>
        <taxon>Pterygota</taxon>
        <taxon>Neoptera</taxon>
        <taxon>Endopterygota</taxon>
        <taxon>Hymenoptera</taxon>
        <taxon>Apocrita</taxon>
        <taxon>Proctotrupomorpha</taxon>
        <taxon>Chalcidoidea</taxon>
        <taxon>Pteromalidae</taxon>
        <taxon>Pteromalinae</taxon>
        <taxon>Trichomalopsis</taxon>
    </lineage>
</organism>
<sequence>MTNRWRIFAKILQIIFITDSMAHNGMSSATQVRSRKICKYRAINWQLNLKNCCLDFEEEFSARLISPKYFERCCTNTSILQIRDINHFVKLLGWNKQLFALNTKNDVCNYEKDAMDRSTQRSVQQESGINQ</sequence>
<protein>
    <submittedName>
        <fullName evidence="2">Uncharacterized protein</fullName>
    </submittedName>
</protein>
<feature type="chain" id="PRO_5013302858" evidence="1">
    <location>
        <begin position="23"/>
        <end position="131"/>
    </location>
</feature>
<gene>
    <name evidence="2" type="ORF">TSAR_001180</name>
</gene>
<dbReference type="EMBL" id="NNAY01000012">
    <property type="protein sequence ID" value="OXU32018.1"/>
    <property type="molecule type" value="Genomic_DNA"/>
</dbReference>
<dbReference type="Proteomes" id="UP000215335">
    <property type="component" value="Unassembled WGS sequence"/>
</dbReference>
<comment type="caution">
    <text evidence="2">The sequence shown here is derived from an EMBL/GenBank/DDBJ whole genome shotgun (WGS) entry which is preliminary data.</text>
</comment>
<name>A0A232FNI0_9HYME</name>